<feature type="compositionally biased region" description="Basic and acidic residues" evidence="1">
    <location>
        <begin position="295"/>
        <end position="319"/>
    </location>
</feature>
<evidence type="ECO:0000313" key="3">
    <source>
        <dbReference type="Proteomes" id="UP000054736"/>
    </source>
</evidence>
<feature type="compositionally biased region" description="Basic and acidic residues" evidence="1">
    <location>
        <begin position="354"/>
        <end position="372"/>
    </location>
</feature>
<evidence type="ECO:0000313" key="2">
    <source>
        <dbReference type="EMBL" id="KTC88094.1"/>
    </source>
</evidence>
<name>A0A0W0SXK6_9GAMM</name>
<dbReference type="RefSeq" id="WP_058495987.1">
    <property type="nucleotide sequence ID" value="NZ_CAAAIU010000026.1"/>
</dbReference>
<accession>A0A0W0SXK6</accession>
<dbReference type="OrthoDB" id="5641125at2"/>
<sequence>MSIFADVSKYFLIKHLKEEIRRAESWNESQIFSTLSGRDVDHSKAKITQVKNLCKEIMGLVDQRNDKETEIKLQNHINDCKDNAKILCTESDHGLGQLNVVLTNATLLLAGIHHVFKKDENIYNIQPELNPKASPTYDILIETPSSRYRDPLDIILYHAAVYYAKKYQQQEEQGWWGAKVQSFFSSTAKVRVEKEDLLHTTISNLKEALALTENDRALHRANRIKIAIMCLSSILGENNRICKSHTVGSSLPLPGMGWVGWLGDLTIQWDHAPGDLKEAMQTALDEIKALAKTLAEQKDQEKLPPPKNEKDGKEKKEEAANDDSDEELEKNSPKRPGHKKSISLGAGPTMFAQKTDRRSAGEELDRKKKTEEGVSLVH</sequence>
<dbReference type="PATRIC" id="fig|1212489.4.peg.1811"/>
<dbReference type="Proteomes" id="UP000054736">
    <property type="component" value="Unassembled WGS sequence"/>
</dbReference>
<dbReference type="EMBL" id="LNXY01000020">
    <property type="protein sequence ID" value="KTC88094.1"/>
    <property type="molecule type" value="Genomic_DNA"/>
</dbReference>
<organism evidence="2 3">
    <name type="scientific">Legionella drozanskii LLAP-1</name>
    <dbReference type="NCBI Taxonomy" id="1212489"/>
    <lineage>
        <taxon>Bacteria</taxon>
        <taxon>Pseudomonadati</taxon>
        <taxon>Pseudomonadota</taxon>
        <taxon>Gammaproteobacteria</taxon>
        <taxon>Legionellales</taxon>
        <taxon>Legionellaceae</taxon>
        <taxon>Legionella</taxon>
    </lineage>
</organism>
<protein>
    <submittedName>
        <fullName evidence="2">Uncharacterized protein</fullName>
    </submittedName>
</protein>
<reference evidence="2 3" key="1">
    <citation type="submission" date="2015-11" db="EMBL/GenBank/DDBJ databases">
        <title>Genomic analysis of 38 Legionella species identifies large and diverse effector repertoires.</title>
        <authorList>
            <person name="Burstein D."/>
            <person name="Amaro F."/>
            <person name="Zusman T."/>
            <person name="Lifshitz Z."/>
            <person name="Cohen O."/>
            <person name="Gilbert J.A."/>
            <person name="Pupko T."/>
            <person name="Shuman H.A."/>
            <person name="Segal G."/>
        </authorList>
    </citation>
    <scope>NUCLEOTIDE SEQUENCE [LARGE SCALE GENOMIC DNA]</scope>
    <source>
        <strain evidence="2 3">ATCC 700990</strain>
    </source>
</reference>
<comment type="caution">
    <text evidence="2">The sequence shown here is derived from an EMBL/GenBank/DDBJ whole genome shotgun (WGS) entry which is preliminary data.</text>
</comment>
<dbReference type="AlphaFoldDB" id="A0A0W0SXK6"/>
<evidence type="ECO:0000256" key="1">
    <source>
        <dbReference type="SAM" id="MobiDB-lite"/>
    </source>
</evidence>
<keyword evidence="3" id="KW-1185">Reference proteome</keyword>
<feature type="region of interest" description="Disordered" evidence="1">
    <location>
        <begin position="295"/>
        <end position="378"/>
    </location>
</feature>
<gene>
    <name evidence="2" type="ORF">Ldro_1713</name>
</gene>
<proteinExistence type="predicted"/>